<dbReference type="InterPro" id="IPR024167">
    <property type="entry name" value="Cytochrome_c4-like"/>
</dbReference>
<feature type="binding site" description="covalent" evidence="8">
    <location>
        <position position="127"/>
    </location>
    <ligand>
        <name>heme c</name>
        <dbReference type="ChEBI" id="CHEBI:61717"/>
        <label>2</label>
    </ligand>
</feature>
<gene>
    <name evidence="12" type="ORF">THMIRHAS_20610</name>
</gene>
<feature type="binding site" description="axial binding residue" evidence="9">
    <location>
        <position position="80"/>
    </location>
    <ligand>
        <name>heme c</name>
        <dbReference type="ChEBI" id="CHEBI:61717"/>
        <label>1</label>
    </ligand>
    <ligandPart>
        <name>Fe</name>
        <dbReference type="ChEBI" id="CHEBI:18248"/>
    </ligandPart>
</feature>
<name>A0A6F8PXG9_9GAMM</name>
<comment type="PTM">
    <text evidence="8">Binds 2 heme c groups covalently per subunit.</text>
</comment>
<accession>A0A6F8PXG9</accession>
<keyword evidence="6" id="KW-0249">Electron transport</keyword>
<reference evidence="13" key="1">
    <citation type="submission" date="2019-11" db="EMBL/GenBank/DDBJ databases">
        <title>Isolation and characterization of two novel species in the genus Thiomicrorhabdus.</title>
        <authorList>
            <person name="Mochizuki J."/>
            <person name="Kojima H."/>
            <person name="Fukui M."/>
        </authorList>
    </citation>
    <scope>NUCLEOTIDE SEQUENCE [LARGE SCALE GENOMIC DNA]</scope>
    <source>
        <strain evidence="13">aks77</strain>
    </source>
</reference>
<feature type="domain" description="Cytochrome c" evidence="11">
    <location>
        <begin position="25"/>
        <end position="103"/>
    </location>
</feature>
<evidence type="ECO:0000256" key="10">
    <source>
        <dbReference type="SAM" id="SignalP"/>
    </source>
</evidence>
<proteinExistence type="predicted"/>
<dbReference type="InterPro" id="IPR050597">
    <property type="entry name" value="Cytochrome_c_Oxidase_Subunit"/>
</dbReference>
<dbReference type="Gene3D" id="1.10.760.10">
    <property type="entry name" value="Cytochrome c-like domain"/>
    <property type="match status" value="2"/>
</dbReference>
<dbReference type="PANTHER" id="PTHR33751">
    <property type="entry name" value="CBB3-TYPE CYTOCHROME C OXIDASE SUBUNIT FIXP"/>
    <property type="match status" value="1"/>
</dbReference>
<dbReference type="GO" id="GO:0020037">
    <property type="term" value="F:heme binding"/>
    <property type="evidence" value="ECO:0007669"/>
    <property type="project" value="InterPro"/>
</dbReference>
<feature type="binding site" description="axial binding residue" evidence="9">
    <location>
        <position position="41"/>
    </location>
    <ligand>
        <name>heme c</name>
        <dbReference type="ChEBI" id="CHEBI:61717"/>
        <label>1</label>
    </ligand>
    <ligandPart>
        <name>Fe</name>
        <dbReference type="ChEBI" id="CHEBI:18248"/>
    </ligandPart>
</feature>
<dbReference type="GO" id="GO:0005506">
    <property type="term" value="F:iron ion binding"/>
    <property type="evidence" value="ECO:0007669"/>
    <property type="project" value="InterPro"/>
</dbReference>
<dbReference type="PANTHER" id="PTHR33751:SF9">
    <property type="entry name" value="CYTOCHROME C4"/>
    <property type="match status" value="1"/>
</dbReference>
<dbReference type="PIRSF" id="PIRSF000005">
    <property type="entry name" value="Cytochrome_c4"/>
    <property type="match status" value="1"/>
</dbReference>
<feature type="binding site" description="axial binding residue" evidence="9">
    <location>
        <position position="131"/>
    </location>
    <ligand>
        <name>heme c</name>
        <dbReference type="ChEBI" id="CHEBI:61717"/>
        <label>2</label>
    </ligand>
    <ligandPart>
        <name>Fe</name>
        <dbReference type="ChEBI" id="CHEBI:18248"/>
    </ligandPart>
</feature>
<keyword evidence="10" id="KW-0732">Signal</keyword>
<protein>
    <submittedName>
        <fullName evidence="12">Cytochrome c biogenesis protein CcmH</fullName>
    </submittedName>
</protein>
<dbReference type="InterPro" id="IPR009056">
    <property type="entry name" value="Cyt_c-like_dom"/>
</dbReference>
<evidence type="ECO:0000259" key="11">
    <source>
        <dbReference type="PROSITE" id="PS51007"/>
    </source>
</evidence>
<dbReference type="GO" id="GO:0009055">
    <property type="term" value="F:electron transfer activity"/>
    <property type="evidence" value="ECO:0007669"/>
    <property type="project" value="InterPro"/>
</dbReference>
<evidence type="ECO:0000256" key="4">
    <source>
        <dbReference type="ARBA" id="ARBA00022723"/>
    </source>
</evidence>
<evidence type="ECO:0000256" key="6">
    <source>
        <dbReference type="ARBA" id="ARBA00022982"/>
    </source>
</evidence>
<dbReference type="KEGG" id="tse:THMIRHAS_20610"/>
<evidence type="ECO:0000256" key="1">
    <source>
        <dbReference type="ARBA" id="ARBA00004418"/>
    </source>
</evidence>
<dbReference type="SUPFAM" id="SSF46626">
    <property type="entry name" value="Cytochrome c"/>
    <property type="match status" value="2"/>
</dbReference>
<feature type="binding site" description="axial binding residue" evidence="9">
    <location>
        <position position="172"/>
    </location>
    <ligand>
        <name>heme c</name>
        <dbReference type="ChEBI" id="CHEBI:61717"/>
        <label>2</label>
    </ligand>
    <ligandPart>
        <name>Fe</name>
        <dbReference type="ChEBI" id="CHEBI:18248"/>
    </ligandPart>
</feature>
<feature type="chain" id="PRO_5026181109" evidence="10">
    <location>
        <begin position="27"/>
        <end position="198"/>
    </location>
</feature>
<feature type="signal peptide" evidence="10">
    <location>
        <begin position="1"/>
        <end position="26"/>
    </location>
</feature>
<feature type="binding site" description="covalent" evidence="8">
    <location>
        <position position="37"/>
    </location>
    <ligand>
        <name>heme c</name>
        <dbReference type="ChEBI" id="CHEBI:61717"/>
        <label>1</label>
    </ligand>
</feature>
<evidence type="ECO:0000256" key="3">
    <source>
        <dbReference type="ARBA" id="ARBA00022617"/>
    </source>
</evidence>
<comment type="subcellular location">
    <subcellularLocation>
        <location evidence="1">Periplasm</location>
    </subcellularLocation>
</comment>
<evidence type="ECO:0000256" key="5">
    <source>
        <dbReference type="ARBA" id="ARBA00022764"/>
    </source>
</evidence>
<evidence type="ECO:0000256" key="9">
    <source>
        <dbReference type="PIRSR" id="PIRSR000005-2"/>
    </source>
</evidence>
<feature type="binding site" description="covalent" evidence="8">
    <location>
        <position position="130"/>
    </location>
    <ligand>
        <name>heme c</name>
        <dbReference type="ChEBI" id="CHEBI:61717"/>
        <label>2</label>
    </ligand>
</feature>
<sequence>MKKANLSLLASAVLAGSMVASTAAVAMDRGEMLANTCAGCHGPGGISHGPATPSIAGNSNTYFVESMEAYKSGERPSTIMGRIAKGYSTADFEAMATYFAAQKYISAEQSTDASMAKVGEKLHDKYCEKCHAEAGKQAEDESGFLAGQWKPYLQYNLHDFAVSKNREMPKKMATKLNELYEKHGQEGLDQLVEFYATK</sequence>
<keyword evidence="3 8" id="KW-0349">Heme</keyword>
<keyword evidence="7 9" id="KW-0408">Iron</keyword>
<dbReference type="RefSeq" id="WP_173273589.1">
    <property type="nucleotide sequence ID" value="NZ_AP021889.1"/>
</dbReference>
<dbReference type="PROSITE" id="PS51007">
    <property type="entry name" value="CYTC"/>
    <property type="match status" value="1"/>
</dbReference>
<keyword evidence="2" id="KW-0813">Transport</keyword>
<dbReference type="GO" id="GO:0042597">
    <property type="term" value="C:periplasmic space"/>
    <property type="evidence" value="ECO:0007669"/>
    <property type="project" value="UniProtKB-SubCell"/>
</dbReference>
<evidence type="ECO:0000313" key="12">
    <source>
        <dbReference type="EMBL" id="BBP46688.1"/>
    </source>
</evidence>
<organism evidence="12 13">
    <name type="scientific">Thiosulfatimonas sediminis</name>
    <dbReference type="NCBI Taxonomy" id="2675054"/>
    <lineage>
        <taxon>Bacteria</taxon>
        <taxon>Pseudomonadati</taxon>
        <taxon>Pseudomonadota</taxon>
        <taxon>Gammaproteobacteria</taxon>
        <taxon>Thiotrichales</taxon>
        <taxon>Piscirickettsiaceae</taxon>
        <taxon>Thiosulfatimonas</taxon>
    </lineage>
</organism>
<dbReference type="AlphaFoldDB" id="A0A6F8PXG9"/>
<dbReference type="Pfam" id="PF00034">
    <property type="entry name" value="Cytochrom_C"/>
    <property type="match status" value="1"/>
</dbReference>
<keyword evidence="13" id="KW-1185">Reference proteome</keyword>
<feature type="binding site" description="covalent" evidence="8">
    <location>
        <position position="40"/>
    </location>
    <ligand>
        <name>heme c</name>
        <dbReference type="ChEBI" id="CHEBI:61717"/>
        <label>1</label>
    </ligand>
</feature>
<dbReference type="EMBL" id="AP021889">
    <property type="protein sequence ID" value="BBP46688.1"/>
    <property type="molecule type" value="Genomic_DNA"/>
</dbReference>
<dbReference type="Proteomes" id="UP000501726">
    <property type="component" value="Chromosome"/>
</dbReference>
<evidence type="ECO:0000256" key="2">
    <source>
        <dbReference type="ARBA" id="ARBA00022448"/>
    </source>
</evidence>
<evidence type="ECO:0000256" key="8">
    <source>
        <dbReference type="PIRSR" id="PIRSR000005-1"/>
    </source>
</evidence>
<keyword evidence="5" id="KW-0574">Periplasm</keyword>
<dbReference type="InterPro" id="IPR036909">
    <property type="entry name" value="Cyt_c-like_dom_sf"/>
</dbReference>
<evidence type="ECO:0000256" key="7">
    <source>
        <dbReference type="ARBA" id="ARBA00023004"/>
    </source>
</evidence>
<keyword evidence="4 9" id="KW-0479">Metal-binding</keyword>
<evidence type="ECO:0000313" key="13">
    <source>
        <dbReference type="Proteomes" id="UP000501726"/>
    </source>
</evidence>